<keyword evidence="4" id="KW-0732">Signal</keyword>
<dbReference type="GO" id="GO:0005576">
    <property type="term" value="C:extracellular region"/>
    <property type="evidence" value="ECO:0007669"/>
    <property type="project" value="UniProtKB-SubCell"/>
</dbReference>
<dbReference type="Pfam" id="PF03443">
    <property type="entry name" value="AA9"/>
    <property type="match status" value="1"/>
</dbReference>
<evidence type="ECO:0000256" key="11">
    <source>
        <dbReference type="ARBA" id="ARBA00047174"/>
    </source>
</evidence>
<evidence type="ECO:0000256" key="3">
    <source>
        <dbReference type="ARBA" id="ARBA00022525"/>
    </source>
</evidence>
<dbReference type="EC" id="1.14.99.56" evidence="11"/>
<dbReference type="EMBL" id="KQ964282">
    <property type="protein sequence ID" value="KXJ85434.1"/>
    <property type="molecule type" value="Genomic_DNA"/>
</dbReference>
<gene>
    <name evidence="13" type="ORF">Micbo1qcDRAFT_98438</name>
</gene>
<dbReference type="PANTHER" id="PTHR33353:SF2">
    <property type="entry name" value="ENDO-BETA-1,4-GLUCANASE D"/>
    <property type="match status" value="1"/>
</dbReference>
<evidence type="ECO:0000259" key="12">
    <source>
        <dbReference type="Pfam" id="PF03443"/>
    </source>
</evidence>
<feature type="non-terminal residue" evidence="13">
    <location>
        <position position="258"/>
    </location>
</feature>
<name>A0A136IKP1_9PEZI</name>
<comment type="similarity">
    <text evidence="9">Belongs to the polysaccharide monooxygenase AA9 family.</text>
</comment>
<evidence type="ECO:0000256" key="5">
    <source>
        <dbReference type="ARBA" id="ARBA00023001"/>
    </source>
</evidence>
<sequence>TAVLAAAIVPSAYGHYFWNRLIVDGVETRDNEFVRRTTRPTAYNPIKWKNSRDNSTPDLDDIRCNQGAFSSAGSTGVKEVKAGSQVGFKLAVGATMQHPGPIIAYVSRAPGSVKEYRGDDDWIKIYEQGVCDTTKDFTKEAWCSWDKDRVNFPLPKELPDGEYLLRIEHIGLHGAHDGQAEFYPACAQIKVTGGSPAGGSLGEGIKLPGGYKPTDPSFAFSLWNGYKPYPMPGGPMFKGVTGGSGNANGGSSSSAAPT</sequence>
<dbReference type="STRING" id="196109.A0A136IKP1"/>
<evidence type="ECO:0000256" key="4">
    <source>
        <dbReference type="ARBA" id="ARBA00022729"/>
    </source>
</evidence>
<keyword evidence="5" id="KW-0136">Cellulose degradation</keyword>
<reference evidence="14" key="1">
    <citation type="submission" date="2016-02" db="EMBL/GenBank/DDBJ databases">
        <title>Draft genome sequence of Microdochium bolleyi, a fungal endophyte of beachgrass.</title>
        <authorList>
            <consortium name="DOE Joint Genome Institute"/>
            <person name="David A.S."/>
            <person name="May G."/>
            <person name="Haridas S."/>
            <person name="Lim J."/>
            <person name="Wang M."/>
            <person name="Labutti K."/>
            <person name="Lipzen A."/>
            <person name="Barry K."/>
            <person name="Grigoriev I.V."/>
        </authorList>
    </citation>
    <scope>NUCLEOTIDE SEQUENCE [LARGE SCALE GENOMIC DNA]</scope>
    <source>
        <strain evidence="14">J235TASD1</strain>
    </source>
</reference>
<accession>A0A136IKP1</accession>
<dbReference type="CDD" id="cd21175">
    <property type="entry name" value="LPMO_AA9"/>
    <property type="match status" value="1"/>
</dbReference>
<evidence type="ECO:0000256" key="10">
    <source>
        <dbReference type="ARBA" id="ARBA00045077"/>
    </source>
</evidence>
<comment type="catalytic activity">
    <reaction evidence="10">
        <text>[(1-&gt;4)-beta-D-glucosyl]n+m + reduced acceptor + O2 = 4-dehydro-beta-D-glucosyl-[(1-&gt;4)-beta-D-glucosyl]n-1 + [(1-&gt;4)-beta-D-glucosyl]m + acceptor + H2O.</text>
        <dbReference type="EC" id="1.14.99.56"/>
    </reaction>
</comment>
<evidence type="ECO:0000313" key="13">
    <source>
        <dbReference type="EMBL" id="KXJ85434.1"/>
    </source>
</evidence>
<organism evidence="13 14">
    <name type="scientific">Microdochium bolleyi</name>
    <dbReference type="NCBI Taxonomy" id="196109"/>
    <lineage>
        <taxon>Eukaryota</taxon>
        <taxon>Fungi</taxon>
        <taxon>Dikarya</taxon>
        <taxon>Ascomycota</taxon>
        <taxon>Pezizomycotina</taxon>
        <taxon>Sordariomycetes</taxon>
        <taxon>Xylariomycetidae</taxon>
        <taxon>Xylariales</taxon>
        <taxon>Microdochiaceae</taxon>
        <taxon>Microdochium</taxon>
    </lineage>
</organism>
<comment type="subcellular location">
    <subcellularLocation>
        <location evidence="2">Secreted</location>
    </subcellularLocation>
</comment>
<dbReference type="InterPro" id="IPR049892">
    <property type="entry name" value="AA9"/>
</dbReference>
<evidence type="ECO:0000256" key="2">
    <source>
        <dbReference type="ARBA" id="ARBA00004613"/>
    </source>
</evidence>
<dbReference type="PANTHER" id="PTHR33353">
    <property type="entry name" value="PUTATIVE (AFU_ORTHOLOGUE AFUA_1G12560)-RELATED"/>
    <property type="match status" value="1"/>
</dbReference>
<dbReference type="Gene3D" id="2.70.50.70">
    <property type="match status" value="1"/>
</dbReference>
<protein>
    <recommendedName>
        <fullName evidence="11">lytic cellulose monooxygenase (C4-dehydrogenating)</fullName>
        <ecNumber evidence="11">1.14.99.56</ecNumber>
    </recommendedName>
</protein>
<dbReference type="InterPro" id="IPR005103">
    <property type="entry name" value="AA9_LPMO"/>
</dbReference>
<keyword evidence="6" id="KW-1015">Disulfide bond</keyword>
<keyword evidence="14" id="KW-1185">Reference proteome</keyword>
<dbReference type="AlphaFoldDB" id="A0A136IKP1"/>
<proteinExistence type="inferred from homology"/>
<evidence type="ECO:0000256" key="1">
    <source>
        <dbReference type="ARBA" id="ARBA00001973"/>
    </source>
</evidence>
<evidence type="ECO:0000256" key="8">
    <source>
        <dbReference type="ARBA" id="ARBA00023326"/>
    </source>
</evidence>
<comment type="cofactor">
    <cofactor evidence="1">
        <name>Cu(2+)</name>
        <dbReference type="ChEBI" id="CHEBI:29036"/>
    </cofactor>
</comment>
<dbReference type="GO" id="GO:0016787">
    <property type="term" value="F:hydrolase activity"/>
    <property type="evidence" value="ECO:0007669"/>
    <property type="project" value="UniProtKB-KW"/>
</dbReference>
<evidence type="ECO:0000256" key="6">
    <source>
        <dbReference type="ARBA" id="ARBA00023157"/>
    </source>
</evidence>
<keyword evidence="13" id="KW-0378">Hydrolase</keyword>
<evidence type="ECO:0000313" key="14">
    <source>
        <dbReference type="Proteomes" id="UP000070501"/>
    </source>
</evidence>
<dbReference type="Proteomes" id="UP000070501">
    <property type="component" value="Unassembled WGS sequence"/>
</dbReference>
<keyword evidence="3" id="KW-0964">Secreted</keyword>
<evidence type="ECO:0000256" key="9">
    <source>
        <dbReference type="ARBA" id="ARBA00044502"/>
    </source>
</evidence>
<feature type="domain" description="Auxiliary Activity family 9 catalytic" evidence="12">
    <location>
        <begin position="15"/>
        <end position="225"/>
    </location>
</feature>
<dbReference type="GO" id="GO:0030245">
    <property type="term" value="P:cellulose catabolic process"/>
    <property type="evidence" value="ECO:0007669"/>
    <property type="project" value="UniProtKB-KW"/>
</dbReference>
<keyword evidence="7" id="KW-0119">Carbohydrate metabolism</keyword>
<dbReference type="InParanoid" id="A0A136IKP1"/>
<keyword evidence="8" id="KW-0624">Polysaccharide degradation</keyword>
<feature type="non-terminal residue" evidence="13">
    <location>
        <position position="1"/>
    </location>
</feature>
<evidence type="ECO:0000256" key="7">
    <source>
        <dbReference type="ARBA" id="ARBA00023277"/>
    </source>
</evidence>
<dbReference type="OrthoDB" id="3496539at2759"/>